<dbReference type="OrthoDB" id="290964at2157"/>
<dbReference type="Gene3D" id="1.20.1510.10">
    <property type="entry name" value="Cation efflux protein transmembrane domain"/>
    <property type="match status" value="1"/>
</dbReference>
<keyword evidence="5 6" id="KW-0472">Membrane</keyword>
<evidence type="ECO:0000256" key="1">
    <source>
        <dbReference type="ARBA" id="ARBA00004141"/>
    </source>
</evidence>
<evidence type="ECO:0000313" key="9">
    <source>
        <dbReference type="Proteomes" id="UP000219453"/>
    </source>
</evidence>
<evidence type="ECO:0000259" key="7">
    <source>
        <dbReference type="Pfam" id="PF01545"/>
    </source>
</evidence>
<sequence length="321" mass="34558">MAGNSKSVVLAALVANGAIAILKFAGFLLTQSPAMLAETYHSLSDTGNQVFLLIGIRYGSRERDREHPFGYGKAQFFYSFLVSVFLFGIAGWESAKHGYKAVMHGETTAVEGSVTIPVIATEVPGVYVNYGVLLGAIVFETYALIKARAAMQAEIEEKGYSGYVEAFRKTSRTTLLTALTEDTIALAGLGLALGGIFLTRWTGNYIFDASAALLIGIMLMGFALALAWENKRLIIGESLPADEERALRSTIEGVGGVASIVGFRTVYFGPEEILVTADVAFDDGLDTTEIERAVADAEARVREQNPDVVKVYVEPEVRSAD</sequence>
<reference evidence="8 9" key="1">
    <citation type="submission" date="2017-09" db="EMBL/GenBank/DDBJ databases">
        <authorList>
            <person name="Ehlers B."/>
            <person name="Leendertz F.H."/>
        </authorList>
    </citation>
    <scope>NUCLEOTIDE SEQUENCE [LARGE SCALE GENOMIC DNA]</scope>
    <source>
        <strain evidence="8 9">DSM 27208</strain>
    </source>
</reference>
<dbReference type="AlphaFoldDB" id="A0A285NB20"/>
<proteinExistence type="predicted"/>
<dbReference type="GO" id="GO:0008324">
    <property type="term" value="F:monoatomic cation transmembrane transporter activity"/>
    <property type="evidence" value="ECO:0007669"/>
    <property type="project" value="InterPro"/>
</dbReference>
<name>A0A285NB20_NATPI</name>
<keyword evidence="4 6" id="KW-1133">Transmembrane helix</keyword>
<evidence type="ECO:0000256" key="6">
    <source>
        <dbReference type="SAM" id="Phobius"/>
    </source>
</evidence>
<feature type="transmembrane region" description="Helical" evidence="6">
    <location>
        <begin position="76"/>
        <end position="95"/>
    </location>
</feature>
<dbReference type="Gene3D" id="3.30.70.1350">
    <property type="entry name" value="Cation efflux protein, cytoplasmic domain"/>
    <property type="match status" value="1"/>
</dbReference>
<gene>
    <name evidence="8" type="ORF">SAMN06269185_1194</name>
</gene>
<dbReference type="Pfam" id="PF01545">
    <property type="entry name" value="Cation_efflux"/>
    <property type="match status" value="1"/>
</dbReference>
<evidence type="ECO:0000256" key="3">
    <source>
        <dbReference type="ARBA" id="ARBA00022692"/>
    </source>
</evidence>
<evidence type="ECO:0000256" key="4">
    <source>
        <dbReference type="ARBA" id="ARBA00022989"/>
    </source>
</evidence>
<dbReference type="NCBIfam" id="TIGR01297">
    <property type="entry name" value="CDF"/>
    <property type="match status" value="1"/>
</dbReference>
<organism evidence="8 9">
    <name type="scientific">Natronoarchaeum philippinense</name>
    <dbReference type="NCBI Taxonomy" id="558529"/>
    <lineage>
        <taxon>Archaea</taxon>
        <taxon>Methanobacteriati</taxon>
        <taxon>Methanobacteriota</taxon>
        <taxon>Stenosarchaea group</taxon>
        <taxon>Halobacteria</taxon>
        <taxon>Halobacteriales</taxon>
        <taxon>Natronoarchaeaceae</taxon>
    </lineage>
</organism>
<dbReference type="InterPro" id="IPR040177">
    <property type="entry name" value="SLC30A9"/>
</dbReference>
<dbReference type="PANTHER" id="PTHR13414">
    <property type="entry name" value="HUEL-CATION TRANSPORTER"/>
    <property type="match status" value="1"/>
</dbReference>
<dbReference type="Proteomes" id="UP000219453">
    <property type="component" value="Unassembled WGS sequence"/>
</dbReference>
<dbReference type="InterPro" id="IPR058533">
    <property type="entry name" value="Cation_efflux_TM"/>
</dbReference>
<dbReference type="GO" id="GO:0006829">
    <property type="term" value="P:zinc ion transport"/>
    <property type="evidence" value="ECO:0007669"/>
    <property type="project" value="InterPro"/>
</dbReference>
<dbReference type="PANTHER" id="PTHR13414:SF9">
    <property type="entry name" value="PROTON-COUPLED ZINC ANTIPORTER SLC30A9, MITOCHONDRIAL"/>
    <property type="match status" value="1"/>
</dbReference>
<dbReference type="InterPro" id="IPR036837">
    <property type="entry name" value="Cation_efflux_CTD_sf"/>
</dbReference>
<evidence type="ECO:0000256" key="2">
    <source>
        <dbReference type="ARBA" id="ARBA00022448"/>
    </source>
</evidence>
<dbReference type="RefSeq" id="WP_097008127.1">
    <property type="nucleotide sequence ID" value="NZ_OBEJ01000001.1"/>
</dbReference>
<keyword evidence="3 6" id="KW-0812">Transmembrane</keyword>
<keyword evidence="2" id="KW-0813">Transport</keyword>
<dbReference type="SUPFAM" id="SSF161111">
    <property type="entry name" value="Cation efflux protein transmembrane domain-like"/>
    <property type="match status" value="1"/>
</dbReference>
<dbReference type="EMBL" id="OBEJ01000001">
    <property type="protein sequence ID" value="SNZ06508.1"/>
    <property type="molecule type" value="Genomic_DNA"/>
</dbReference>
<dbReference type="GO" id="GO:0016020">
    <property type="term" value="C:membrane"/>
    <property type="evidence" value="ECO:0007669"/>
    <property type="project" value="UniProtKB-SubCell"/>
</dbReference>
<dbReference type="InterPro" id="IPR027469">
    <property type="entry name" value="Cation_efflux_TMD_sf"/>
</dbReference>
<evidence type="ECO:0000256" key="5">
    <source>
        <dbReference type="ARBA" id="ARBA00023136"/>
    </source>
</evidence>
<accession>A0A285NB20</accession>
<feature type="transmembrane region" description="Helical" evidence="6">
    <location>
        <begin position="205"/>
        <end position="228"/>
    </location>
</feature>
<evidence type="ECO:0000313" key="8">
    <source>
        <dbReference type="EMBL" id="SNZ06508.1"/>
    </source>
</evidence>
<feature type="transmembrane region" description="Helical" evidence="6">
    <location>
        <begin position="7"/>
        <end position="29"/>
    </location>
</feature>
<dbReference type="InterPro" id="IPR002524">
    <property type="entry name" value="Cation_efflux"/>
</dbReference>
<dbReference type="SUPFAM" id="SSF160240">
    <property type="entry name" value="Cation efflux protein cytoplasmic domain-like"/>
    <property type="match status" value="1"/>
</dbReference>
<comment type="subcellular location">
    <subcellularLocation>
        <location evidence="1">Membrane</location>
        <topology evidence="1">Multi-pass membrane protein</topology>
    </subcellularLocation>
</comment>
<feature type="transmembrane region" description="Helical" evidence="6">
    <location>
        <begin position="175"/>
        <end position="199"/>
    </location>
</feature>
<keyword evidence="9" id="KW-1185">Reference proteome</keyword>
<feature type="domain" description="Cation efflux protein transmembrane" evidence="7">
    <location>
        <begin position="9"/>
        <end position="234"/>
    </location>
</feature>
<protein>
    <submittedName>
        <fullName evidence="8">Cation diffusion facilitator family transporter</fullName>
    </submittedName>
</protein>